<keyword evidence="2" id="KW-0812">Transmembrane</keyword>
<gene>
    <name evidence="3" type="ORF">NLI96_g8297</name>
</gene>
<reference evidence="3" key="1">
    <citation type="submission" date="2022-07" db="EMBL/GenBank/DDBJ databases">
        <title>Genome Sequence of Physisporinus lineatus.</title>
        <authorList>
            <person name="Buettner E."/>
        </authorList>
    </citation>
    <scope>NUCLEOTIDE SEQUENCE</scope>
    <source>
        <strain evidence="3">VT162</strain>
    </source>
</reference>
<protein>
    <submittedName>
        <fullName evidence="3">Uncharacterized protein</fullName>
    </submittedName>
</protein>
<feature type="transmembrane region" description="Helical" evidence="2">
    <location>
        <begin position="83"/>
        <end position="107"/>
    </location>
</feature>
<keyword evidence="2" id="KW-0472">Membrane</keyword>
<dbReference type="AlphaFoldDB" id="A0AAD5YE38"/>
<keyword evidence="2" id="KW-1133">Transmembrane helix</keyword>
<evidence type="ECO:0000256" key="1">
    <source>
        <dbReference type="SAM" id="MobiDB-lite"/>
    </source>
</evidence>
<keyword evidence="4" id="KW-1185">Reference proteome</keyword>
<evidence type="ECO:0000313" key="3">
    <source>
        <dbReference type="EMBL" id="KAJ3480514.1"/>
    </source>
</evidence>
<organism evidence="3 4">
    <name type="scientific">Meripilus lineatus</name>
    <dbReference type="NCBI Taxonomy" id="2056292"/>
    <lineage>
        <taxon>Eukaryota</taxon>
        <taxon>Fungi</taxon>
        <taxon>Dikarya</taxon>
        <taxon>Basidiomycota</taxon>
        <taxon>Agaricomycotina</taxon>
        <taxon>Agaricomycetes</taxon>
        <taxon>Polyporales</taxon>
        <taxon>Meripilaceae</taxon>
        <taxon>Meripilus</taxon>
    </lineage>
</organism>
<sequence length="660" mass="71123">MDDKTHDNNPGRDGLSPQTTSTSHPQNTYHRVITRRPVKKTCLLITLVVFHLGCNATIIWASLHTFRLGAAIIQDVLPVSDNRILSVINTVAKVLSITSAMIGGIAASHLWSRRLSKPGSSAGLAELQSLTIFQSVPTIYRSIQHLLAGRYISARWMYAAVIMSAILLQVYSIAISGLITPALTNTTQTRTQEIVYGSNIGPITNCVLTGPESTCLDIALSSKTLSDAMAANTYGLVQWLLSANNTSSWMGVGSTFNIPGLVVQALFPVGPINGKTLSDGGALWGVDLDSVLGVISIRDKSEPPEPRSTWDATYFIANFTSLQPSLQCLCGTDSNNVSHITIHNNQYTLASPILFSVDNEGEIAGRLTDDNSTLVLAFAPPSSSTNDTSVTYCAMQLRFYNMSMLIAGAPSNTLLVDDTMLVTYYEDASDLSRLIPGGTPPLPLIPFATRWLRGLGWDNRPVQSPIVQTLQQAPLGTDIDNGEDPSNKLFLEYLILVMVANGISSIFATLLIEDSQATASTTGGSSPNATIQFDLIKTQYFIGANTTFQAFFLFIIFLDSVFVLLCFLTILWDGWYPDLSNPVSLVQVALCSSPPGIPASSDAHSDPSTIAKLARSPISLQHPSKPKVGPLLWEGKYSLVNVESGEGGYLVLKTETPEGK</sequence>
<proteinExistence type="predicted"/>
<feature type="transmembrane region" description="Helical" evidence="2">
    <location>
        <begin position="493"/>
        <end position="512"/>
    </location>
</feature>
<dbReference type="EMBL" id="JANAWD010000370">
    <property type="protein sequence ID" value="KAJ3480514.1"/>
    <property type="molecule type" value="Genomic_DNA"/>
</dbReference>
<feature type="compositionally biased region" description="Polar residues" evidence="1">
    <location>
        <begin position="16"/>
        <end position="29"/>
    </location>
</feature>
<feature type="compositionally biased region" description="Basic and acidic residues" evidence="1">
    <location>
        <begin position="1"/>
        <end position="10"/>
    </location>
</feature>
<evidence type="ECO:0000256" key="2">
    <source>
        <dbReference type="SAM" id="Phobius"/>
    </source>
</evidence>
<name>A0AAD5YE38_9APHY</name>
<accession>A0AAD5YE38</accession>
<feature type="transmembrane region" description="Helical" evidence="2">
    <location>
        <begin position="550"/>
        <end position="572"/>
    </location>
</feature>
<feature type="transmembrane region" description="Helical" evidence="2">
    <location>
        <begin position="156"/>
        <end position="179"/>
    </location>
</feature>
<comment type="caution">
    <text evidence="3">The sequence shown here is derived from an EMBL/GenBank/DDBJ whole genome shotgun (WGS) entry which is preliminary data.</text>
</comment>
<evidence type="ECO:0000313" key="4">
    <source>
        <dbReference type="Proteomes" id="UP001212997"/>
    </source>
</evidence>
<feature type="region of interest" description="Disordered" evidence="1">
    <location>
        <begin position="1"/>
        <end position="31"/>
    </location>
</feature>
<dbReference type="Proteomes" id="UP001212997">
    <property type="component" value="Unassembled WGS sequence"/>
</dbReference>
<feature type="transmembrane region" description="Helical" evidence="2">
    <location>
        <begin position="41"/>
        <end position="63"/>
    </location>
</feature>